<evidence type="ECO:0000313" key="9">
    <source>
        <dbReference type="Proteomes" id="UP001056384"/>
    </source>
</evidence>
<evidence type="ECO:0000256" key="2">
    <source>
        <dbReference type="ARBA" id="ARBA00023015"/>
    </source>
</evidence>
<proteinExistence type="predicted"/>
<protein>
    <submittedName>
        <fullName evidence="8">Zn(2)-C6 fungal-type DNA-binding domain-containing protein</fullName>
    </submittedName>
</protein>
<dbReference type="InterPro" id="IPR036864">
    <property type="entry name" value="Zn2-C6_fun-type_DNA-bd_sf"/>
</dbReference>
<evidence type="ECO:0000256" key="6">
    <source>
        <dbReference type="SAM" id="MobiDB-lite"/>
    </source>
</evidence>
<dbReference type="PANTHER" id="PTHR31845:SF39">
    <property type="entry name" value="TRANSCRIPTION FACTOR PBCR-RELATED"/>
    <property type="match status" value="1"/>
</dbReference>
<dbReference type="InterPro" id="IPR051089">
    <property type="entry name" value="prtT"/>
</dbReference>
<sequence length="579" mass="64270">MQKRRRACEACHILKARCEPSDDGGEACDRCQRAGKECVPAARRLQRDRIAELEAQVEELTIALRAWSAGDSPSEGDTKKRKSSEDARVHFTSRKDPIYSTNAELAFIDDRVPLHIQKQVVDVYNHCHASVLPLVHAEPLDLADLRSRLPILLLSVLAFPTSGILQLDVQHDLVDCAMHDFASRLIAAGERSLDLAQALLIASFWFRARPGFKHATVLQIVQLSTSMAIDLGFAGIDATHDPSMWFDRSEQALSVEGCRTLLSCFLAGSAMTTVTRRPDANPWTPYHDISLGFLRTHAATAAQRTFCDTIQAELLCYRAVTRLELCDLSSPTILTSDFTKVCVSQIRQEIEDWKNQLPARSTLPELRLWKHVALAYLNEPVLHTATNKSTFSAPFLPERIAAADFACPTVTVDHVAALYALKDSCQAILDTAANLEPSFMLATSSLFYIPRVLYALLMLAKLYVAVTAPGNTYGAVLSRTELKLQSYFDKLRNLSASMSAVDHRSFNTLIIGAYKGIEDWYNSYSTIVEQYERDSAGGIVGAPVYFEPFDFDANLGVLEEDLKLPEDGSWLADLTPSQH</sequence>
<dbReference type="GO" id="GO:0000981">
    <property type="term" value="F:DNA-binding transcription factor activity, RNA polymerase II-specific"/>
    <property type="evidence" value="ECO:0007669"/>
    <property type="project" value="InterPro"/>
</dbReference>
<dbReference type="InterPro" id="IPR001138">
    <property type="entry name" value="Zn2Cys6_DnaBD"/>
</dbReference>
<dbReference type="Gene3D" id="4.10.240.10">
    <property type="entry name" value="Zn(2)-C6 fungal-type DNA-binding domain"/>
    <property type="match status" value="1"/>
</dbReference>
<keyword evidence="4" id="KW-0804">Transcription</keyword>
<dbReference type="PANTHER" id="PTHR31845">
    <property type="entry name" value="FINGER DOMAIN PROTEIN, PUTATIVE-RELATED"/>
    <property type="match status" value="1"/>
</dbReference>
<keyword evidence="2" id="KW-0805">Transcription regulation</keyword>
<dbReference type="SUPFAM" id="SSF57701">
    <property type="entry name" value="Zn2/Cys6 DNA-binding domain"/>
    <property type="match status" value="1"/>
</dbReference>
<evidence type="ECO:0000256" key="5">
    <source>
        <dbReference type="ARBA" id="ARBA00023242"/>
    </source>
</evidence>
<dbReference type="EMBL" id="CP099424">
    <property type="protein sequence ID" value="USW55364.1"/>
    <property type="molecule type" value="Genomic_DNA"/>
</dbReference>
<comment type="subcellular location">
    <subcellularLocation>
        <location evidence="1">Nucleus</location>
    </subcellularLocation>
</comment>
<keyword evidence="3 8" id="KW-0238">DNA-binding</keyword>
<accession>A0A9Q9EMD7</accession>
<dbReference type="GO" id="GO:0005634">
    <property type="term" value="C:nucleus"/>
    <property type="evidence" value="ECO:0007669"/>
    <property type="project" value="UniProtKB-SubCell"/>
</dbReference>
<evidence type="ECO:0000256" key="4">
    <source>
        <dbReference type="ARBA" id="ARBA00023163"/>
    </source>
</evidence>
<name>A0A9Q9EMD7_9PEZI</name>
<organism evidence="8 9">
    <name type="scientific">Septoria linicola</name>
    <dbReference type="NCBI Taxonomy" id="215465"/>
    <lineage>
        <taxon>Eukaryota</taxon>
        <taxon>Fungi</taxon>
        <taxon>Dikarya</taxon>
        <taxon>Ascomycota</taxon>
        <taxon>Pezizomycotina</taxon>
        <taxon>Dothideomycetes</taxon>
        <taxon>Dothideomycetidae</taxon>
        <taxon>Mycosphaerellales</taxon>
        <taxon>Mycosphaerellaceae</taxon>
        <taxon>Septoria</taxon>
    </lineage>
</organism>
<evidence type="ECO:0000256" key="1">
    <source>
        <dbReference type="ARBA" id="ARBA00004123"/>
    </source>
</evidence>
<dbReference type="Proteomes" id="UP001056384">
    <property type="component" value="Chromosome 7"/>
</dbReference>
<dbReference type="CDD" id="cd12148">
    <property type="entry name" value="fungal_TF_MHR"/>
    <property type="match status" value="1"/>
</dbReference>
<reference evidence="8" key="1">
    <citation type="submission" date="2022-06" db="EMBL/GenBank/DDBJ databases">
        <title>Complete genome sequences of two strains of the flax pathogen Septoria linicola.</title>
        <authorList>
            <person name="Lapalu N."/>
            <person name="Simon A."/>
            <person name="Demenou B."/>
            <person name="Paumier D."/>
            <person name="Guillot M.-P."/>
            <person name="Gout L."/>
            <person name="Valade R."/>
        </authorList>
    </citation>
    <scope>NUCLEOTIDE SEQUENCE</scope>
    <source>
        <strain evidence="8">SE15195</strain>
    </source>
</reference>
<evidence type="ECO:0000256" key="3">
    <source>
        <dbReference type="ARBA" id="ARBA00023125"/>
    </source>
</evidence>
<evidence type="ECO:0000313" key="8">
    <source>
        <dbReference type="EMBL" id="USW55364.1"/>
    </source>
</evidence>
<dbReference type="OrthoDB" id="3365636at2759"/>
<evidence type="ECO:0000259" key="7">
    <source>
        <dbReference type="PROSITE" id="PS00463"/>
    </source>
</evidence>
<gene>
    <name evidence="8" type="ORF">Slin15195_G086830</name>
</gene>
<feature type="region of interest" description="Disordered" evidence="6">
    <location>
        <begin position="69"/>
        <end position="88"/>
    </location>
</feature>
<keyword evidence="9" id="KW-1185">Reference proteome</keyword>
<dbReference type="GO" id="GO:0008270">
    <property type="term" value="F:zinc ion binding"/>
    <property type="evidence" value="ECO:0007669"/>
    <property type="project" value="InterPro"/>
</dbReference>
<dbReference type="GO" id="GO:0000976">
    <property type="term" value="F:transcription cis-regulatory region binding"/>
    <property type="evidence" value="ECO:0007669"/>
    <property type="project" value="TreeGrafter"/>
</dbReference>
<dbReference type="PROSITE" id="PS00463">
    <property type="entry name" value="ZN2_CY6_FUNGAL_1"/>
    <property type="match status" value="1"/>
</dbReference>
<dbReference type="CDD" id="cd00067">
    <property type="entry name" value="GAL4"/>
    <property type="match status" value="1"/>
</dbReference>
<feature type="domain" description="Zn(2)-C6 fungal-type" evidence="7">
    <location>
        <begin position="7"/>
        <end position="38"/>
    </location>
</feature>
<keyword evidence="5" id="KW-0539">Nucleus</keyword>
<dbReference type="AlphaFoldDB" id="A0A9Q9EMD7"/>